<proteinExistence type="predicted"/>
<reference evidence="1 2" key="1">
    <citation type="submission" date="2020-11" db="EMBL/GenBank/DDBJ databases">
        <title>A novel isolate from a Black sea contaminated sediment with potential to produce alkanes: Plantactinospora alkalitolerans sp. nov.</title>
        <authorList>
            <person name="Carro L."/>
            <person name="Veyisoglu A."/>
            <person name="Guven K."/>
            <person name="Schumann P."/>
            <person name="Klenk H.-P."/>
            <person name="Sahin N."/>
        </authorList>
    </citation>
    <scope>NUCLEOTIDE SEQUENCE [LARGE SCALE GENOMIC DNA]</scope>
    <source>
        <strain evidence="1 2">S1510</strain>
    </source>
</reference>
<evidence type="ECO:0000313" key="2">
    <source>
        <dbReference type="Proteomes" id="UP000638560"/>
    </source>
</evidence>
<organism evidence="1 2">
    <name type="scientific">Plantactinospora alkalitolerans</name>
    <dbReference type="NCBI Taxonomy" id="2789879"/>
    <lineage>
        <taxon>Bacteria</taxon>
        <taxon>Bacillati</taxon>
        <taxon>Actinomycetota</taxon>
        <taxon>Actinomycetes</taxon>
        <taxon>Micromonosporales</taxon>
        <taxon>Micromonosporaceae</taxon>
        <taxon>Plantactinospora</taxon>
    </lineage>
</organism>
<evidence type="ECO:0000313" key="1">
    <source>
        <dbReference type="EMBL" id="MBF9131078.1"/>
    </source>
</evidence>
<dbReference type="EMBL" id="JADPUN010000178">
    <property type="protein sequence ID" value="MBF9131078.1"/>
    <property type="molecule type" value="Genomic_DNA"/>
</dbReference>
<dbReference type="Proteomes" id="UP000638560">
    <property type="component" value="Unassembled WGS sequence"/>
</dbReference>
<accession>A0ABS0GYR2</accession>
<comment type="caution">
    <text evidence="1">The sequence shown here is derived from an EMBL/GenBank/DDBJ whole genome shotgun (WGS) entry which is preliminary data.</text>
</comment>
<dbReference type="RefSeq" id="WP_196202641.1">
    <property type="nucleotide sequence ID" value="NZ_JADPUN010000178.1"/>
</dbReference>
<sequence>MLRLFRRRSPDMGVRFCDGCAEVTTAEQRARRRYDRGHADVYPLTLPR</sequence>
<keyword evidence="2" id="KW-1185">Reference proteome</keyword>
<name>A0ABS0GYR2_9ACTN</name>
<protein>
    <submittedName>
        <fullName evidence="1">Uncharacterized protein</fullName>
    </submittedName>
</protein>
<gene>
    <name evidence="1" type="ORF">I0C86_19245</name>
</gene>